<name>A0ABQ9VHG7_SAGOE</name>
<gene>
    <name evidence="2" type="ORF">P7K49_012947</name>
</gene>
<comment type="caution">
    <text evidence="2">The sequence shown here is derived from an EMBL/GenBank/DDBJ whole genome shotgun (WGS) entry which is preliminary data.</text>
</comment>
<proteinExistence type="predicted"/>
<feature type="region of interest" description="Disordered" evidence="1">
    <location>
        <begin position="1"/>
        <end position="29"/>
    </location>
</feature>
<feature type="compositionally biased region" description="Basic and acidic residues" evidence="1">
    <location>
        <begin position="1"/>
        <end position="11"/>
    </location>
</feature>
<dbReference type="EMBL" id="JASSZA010000006">
    <property type="protein sequence ID" value="KAK2107782.1"/>
    <property type="molecule type" value="Genomic_DNA"/>
</dbReference>
<dbReference type="Proteomes" id="UP001266305">
    <property type="component" value="Unassembled WGS sequence"/>
</dbReference>
<reference evidence="2 3" key="1">
    <citation type="submission" date="2023-05" db="EMBL/GenBank/DDBJ databases">
        <title>B98-5 Cell Line De Novo Hybrid Assembly: An Optical Mapping Approach.</title>
        <authorList>
            <person name="Kananen K."/>
            <person name="Auerbach J.A."/>
            <person name="Kautto E."/>
            <person name="Blachly J.S."/>
        </authorList>
    </citation>
    <scope>NUCLEOTIDE SEQUENCE [LARGE SCALE GENOMIC DNA]</scope>
    <source>
        <strain evidence="2">B95-8</strain>
        <tissue evidence="2">Cell line</tissue>
    </source>
</reference>
<evidence type="ECO:0000313" key="2">
    <source>
        <dbReference type="EMBL" id="KAK2107782.1"/>
    </source>
</evidence>
<sequence>MSLRPPERRAVTDAAQASGGVERQPARPPGARAFWTRGFSAFRKLLQWPGPERRRAFGAAAAGECGLALGLASSSASLWEVLEDPARCGCAKRGLGAVPGARAIAGLYGPGSLKENESETQKGM</sequence>
<keyword evidence="3" id="KW-1185">Reference proteome</keyword>
<organism evidence="2 3">
    <name type="scientific">Saguinus oedipus</name>
    <name type="common">Cotton-top tamarin</name>
    <name type="synonym">Oedipomidas oedipus</name>
    <dbReference type="NCBI Taxonomy" id="9490"/>
    <lineage>
        <taxon>Eukaryota</taxon>
        <taxon>Metazoa</taxon>
        <taxon>Chordata</taxon>
        <taxon>Craniata</taxon>
        <taxon>Vertebrata</taxon>
        <taxon>Euteleostomi</taxon>
        <taxon>Mammalia</taxon>
        <taxon>Eutheria</taxon>
        <taxon>Euarchontoglires</taxon>
        <taxon>Primates</taxon>
        <taxon>Haplorrhini</taxon>
        <taxon>Platyrrhini</taxon>
        <taxon>Cebidae</taxon>
        <taxon>Callitrichinae</taxon>
        <taxon>Saguinus</taxon>
    </lineage>
</organism>
<accession>A0ABQ9VHG7</accession>
<evidence type="ECO:0000256" key="1">
    <source>
        <dbReference type="SAM" id="MobiDB-lite"/>
    </source>
</evidence>
<evidence type="ECO:0000313" key="3">
    <source>
        <dbReference type="Proteomes" id="UP001266305"/>
    </source>
</evidence>
<protein>
    <submittedName>
        <fullName evidence="2">Uncharacterized protein</fullName>
    </submittedName>
</protein>